<name>A0A2V1E0A4_9PLEO</name>
<organism evidence="1 2">
    <name type="scientific">Periconia macrospinosa</name>
    <dbReference type="NCBI Taxonomy" id="97972"/>
    <lineage>
        <taxon>Eukaryota</taxon>
        <taxon>Fungi</taxon>
        <taxon>Dikarya</taxon>
        <taxon>Ascomycota</taxon>
        <taxon>Pezizomycotina</taxon>
        <taxon>Dothideomycetes</taxon>
        <taxon>Pleosporomycetidae</taxon>
        <taxon>Pleosporales</taxon>
        <taxon>Massarineae</taxon>
        <taxon>Periconiaceae</taxon>
        <taxon>Periconia</taxon>
    </lineage>
</organism>
<dbReference type="EMBL" id="KZ805327">
    <property type="protein sequence ID" value="PVI03841.1"/>
    <property type="molecule type" value="Genomic_DNA"/>
</dbReference>
<dbReference type="AlphaFoldDB" id="A0A2V1E0A4"/>
<protein>
    <submittedName>
        <fullName evidence="1">Uncharacterized protein</fullName>
    </submittedName>
</protein>
<sequence>MVTCNGGPRAAVIGPFWVGRAGALSSSTVGGGGWVRARSGERGGLHGGWGVHRWGRGLLLDVRGSTGGRRRREGMRRRGSMQCGLAQVGGRRRGTVRWLQRGRGCARGALGPGWNNFERLVGAWPR</sequence>
<gene>
    <name evidence="1" type="ORF">DM02DRAFT_220113</name>
</gene>
<keyword evidence="2" id="KW-1185">Reference proteome</keyword>
<proteinExistence type="predicted"/>
<reference evidence="1 2" key="1">
    <citation type="journal article" date="2018" name="Sci. Rep.">
        <title>Comparative genomics provides insights into the lifestyle and reveals functional heterogeneity of dark septate endophytic fungi.</title>
        <authorList>
            <person name="Knapp D.G."/>
            <person name="Nemeth J.B."/>
            <person name="Barry K."/>
            <person name="Hainaut M."/>
            <person name="Henrissat B."/>
            <person name="Johnson J."/>
            <person name="Kuo A."/>
            <person name="Lim J.H.P."/>
            <person name="Lipzen A."/>
            <person name="Nolan M."/>
            <person name="Ohm R.A."/>
            <person name="Tamas L."/>
            <person name="Grigoriev I.V."/>
            <person name="Spatafora J.W."/>
            <person name="Nagy L.G."/>
            <person name="Kovacs G.M."/>
        </authorList>
    </citation>
    <scope>NUCLEOTIDE SEQUENCE [LARGE SCALE GENOMIC DNA]</scope>
    <source>
        <strain evidence="1 2">DSE2036</strain>
    </source>
</reference>
<evidence type="ECO:0000313" key="2">
    <source>
        <dbReference type="Proteomes" id="UP000244855"/>
    </source>
</evidence>
<accession>A0A2V1E0A4</accession>
<dbReference type="Proteomes" id="UP000244855">
    <property type="component" value="Unassembled WGS sequence"/>
</dbReference>
<evidence type="ECO:0000313" key="1">
    <source>
        <dbReference type="EMBL" id="PVI03841.1"/>
    </source>
</evidence>